<feature type="transmembrane region" description="Helical" evidence="2">
    <location>
        <begin position="41"/>
        <end position="57"/>
    </location>
</feature>
<dbReference type="PANTHER" id="PTHR12475:SF4">
    <property type="entry name" value="PROTEIN THEM6"/>
    <property type="match status" value="1"/>
</dbReference>
<evidence type="ECO:0000313" key="4">
    <source>
        <dbReference type="EMBL" id="KAF4448427.1"/>
    </source>
</evidence>
<dbReference type="SUPFAM" id="SSF54637">
    <property type="entry name" value="Thioesterase/thiol ester dehydrase-isomerase"/>
    <property type="match status" value="1"/>
</dbReference>
<evidence type="ECO:0000256" key="1">
    <source>
        <dbReference type="ARBA" id="ARBA00038476"/>
    </source>
</evidence>
<sequence length="339" mass="38338">MAFGSGKLRSLKLVVLVFAILVAGFDKSEDAKQSFTLRLTWARILLLLSVVFVATNLKSMPFVWTFRVLYTISYHTALRKSPQIGPRALFKPIIATTQTPLLETDIYLHKSNSTYFADLDVGRAHLITYLFRNAFNRLSNNAELKIVLDPKTGVPINGRLVINLGSVECCFKREISAFKPVEMWSYVLTWDRKWIYIVTHFVPKGTVLPTEWLDPRFATTPTRSRTDEPGDLGKKIYATAVSKYVFKLKRLTVPPSTVLEEAGLLPVRPGGWSIGEQDLECLDEEGLEIDLGKDREWGWRRVEAQRRKGIKLISQPNHLDLLHESFDGGKSGAIGRFGP</sequence>
<feature type="chain" id="PRO_5034089323" description="Capsule polysaccharide biosynthesis protein" evidence="3">
    <location>
        <begin position="25"/>
        <end position="339"/>
    </location>
</feature>
<organism evidence="4 5">
    <name type="scientific">Fusarium austroafricanum</name>
    <dbReference type="NCBI Taxonomy" id="2364996"/>
    <lineage>
        <taxon>Eukaryota</taxon>
        <taxon>Fungi</taxon>
        <taxon>Dikarya</taxon>
        <taxon>Ascomycota</taxon>
        <taxon>Pezizomycotina</taxon>
        <taxon>Sordariomycetes</taxon>
        <taxon>Hypocreomycetidae</taxon>
        <taxon>Hypocreales</taxon>
        <taxon>Nectriaceae</taxon>
        <taxon>Fusarium</taxon>
        <taxon>Fusarium concolor species complex</taxon>
    </lineage>
</organism>
<name>A0A8H4P4Z7_9HYPO</name>
<keyword evidence="3" id="KW-0732">Signal</keyword>
<dbReference type="EMBL" id="JAADJG010000340">
    <property type="protein sequence ID" value="KAF4448427.1"/>
    <property type="molecule type" value="Genomic_DNA"/>
</dbReference>
<keyword evidence="2" id="KW-0472">Membrane</keyword>
<comment type="similarity">
    <text evidence="1">Belongs to the lcsJ thioesterase family.</text>
</comment>
<feature type="signal peptide" evidence="3">
    <location>
        <begin position="1"/>
        <end position="24"/>
    </location>
</feature>
<evidence type="ECO:0000313" key="5">
    <source>
        <dbReference type="Proteomes" id="UP000605986"/>
    </source>
</evidence>
<keyword evidence="2" id="KW-0812">Transmembrane</keyword>
<dbReference type="Pfam" id="PF13279">
    <property type="entry name" value="4HBT_2"/>
    <property type="match status" value="1"/>
</dbReference>
<keyword evidence="2" id="KW-1133">Transmembrane helix</keyword>
<dbReference type="AlphaFoldDB" id="A0A8H4P4Z7"/>
<keyword evidence="5" id="KW-1185">Reference proteome</keyword>
<gene>
    <name evidence="4" type="ORF">F53441_8150</name>
</gene>
<protein>
    <recommendedName>
        <fullName evidence="6">Capsule polysaccharide biosynthesis protein</fullName>
    </recommendedName>
</protein>
<dbReference type="InterPro" id="IPR029069">
    <property type="entry name" value="HotDog_dom_sf"/>
</dbReference>
<dbReference type="OrthoDB" id="265761at2759"/>
<comment type="caution">
    <text evidence="4">The sequence shown here is derived from an EMBL/GenBank/DDBJ whole genome shotgun (WGS) entry which is preliminary data.</text>
</comment>
<accession>A0A8H4P4Z7</accession>
<evidence type="ECO:0000256" key="3">
    <source>
        <dbReference type="SAM" id="SignalP"/>
    </source>
</evidence>
<reference evidence="4" key="1">
    <citation type="submission" date="2020-01" db="EMBL/GenBank/DDBJ databases">
        <title>Identification and distribution of gene clusters putatively required for synthesis of sphingolipid metabolism inhibitors in phylogenetically diverse species of the filamentous fungus Fusarium.</title>
        <authorList>
            <person name="Kim H.-S."/>
            <person name="Busman M."/>
            <person name="Brown D.W."/>
            <person name="Divon H."/>
            <person name="Uhlig S."/>
            <person name="Proctor R.H."/>
        </authorList>
    </citation>
    <scope>NUCLEOTIDE SEQUENCE</scope>
    <source>
        <strain evidence="4">NRRL 53441</strain>
    </source>
</reference>
<evidence type="ECO:0008006" key="6">
    <source>
        <dbReference type="Google" id="ProtNLM"/>
    </source>
</evidence>
<proteinExistence type="inferred from homology"/>
<dbReference type="InterPro" id="IPR051490">
    <property type="entry name" value="THEM6_lcsJ_thioesterase"/>
</dbReference>
<dbReference type="PANTHER" id="PTHR12475">
    <property type="match status" value="1"/>
</dbReference>
<dbReference type="Proteomes" id="UP000605986">
    <property type="component" value="Unassembled WGS sequence"/>
</dbReference>
<evidence type="ECO:0000256" key="2">
    <source>
        <dbReference type="SAM" id="Phobius"/>
    </source>
</evidence>